<dbReference type="InterPro" id="IPR011646">
    <property type="entry name" value="KAP_P-loop"/>
</dbReference>
<organism evidence="2 3">
    <name type="scientific">Collinsella aerofaciens</name>
    <dbReference type="NCBI Taxonomy" id="74426"/>
    <lineage>
        <taxon>Bacteria</taxon>
        <taxon>Bacillati</taxon>
        <taxon>Actinomycetota</taxon>
        <taxon>Coriobacteriia</taxon>
        <taxon>Coriobacteriales</taxon>
        <taxon>Coriobacteriaceae</taxon>
        <taxon>Collinsella</taxon>
    </lineage>
</organism>
<dbReference type="AlphaFoldDB" id="A0A174MVS6"/>
<feature type="domain" description="KAP NTPase" evidence="1">
    <location>
        <begin position="24"/>
        <end position="330"/>
    </location>
</feature>
<gene>
    <name evidence="2" type="ORF">ERS852514_01890</name>
</gene>
<dbReference type="Gene3D" id="3.40.50.300">
    <property type="entry name" value="P-loop containing nucleotide triphosphate hydrolases"/>
    <property type="match status" value="1"/>
</dbReference>
<dbReference type="InterPro" id="IPR027417">
    <property type="entry name" value="P-loop_NTPase"/>
</dbReference>
<dbReference type="Proteomes" id="UP000095454">
    <property type="component" value="Unassembled WGS sequence"/>
</dbReference>
<sequence length="751" mass="82916">MDKSNLSLATDTPIKAREQDLIGRTPFAERLADILKSAAGPESLVIGLYGPWGSGKTSVINLVENALSRKDDDGKAGVSVVRFEPWNYLTSEQLLAQFLKEVGSALDKDVHGRRTLFGKLFGKLCGKRPEVLNAFAAYSEALLITAGAAASLAGAPLAGVAVPAFGKRLASRLRKSAERAGSVSSKKQRLEEELLKFDGRVVVIIDDIDRLPNDQVRMVFQLVASLAKLPKINYLLSFDEEVVTRALSEVQNCDGAEYLEKVVQVPVHLPSISSGDLERVLLKDINAIFKSFAYRLEDLDDKRWNGVRLTFLNNRFFTIREVRRFTNALKAKLSILPRFCCFEDVVALAVLELKVPKLVDWIRVHKDLLCGTIGSSLYMNNMDPKDNLANLEELISRIVPRSEAKWAVEAVCRLFPRVANKTGMSHCVSYSRESLNAIWRADSFDQYFHSNMPDGIDIHEVQDALNVSEGGVLLEDLQRHAEAGSMIDFVSAMRARVSTLEEDRAEVVTRACLLALGLSEEKSYAPLASTSADLELIRLIELLFKRLGPAKSGEILRASVDESEGRVIYPLVPFLIYQLDSMNATENSDCKTLLPEGSIFELSDAVCAKVGEDAAARNLFLDDEYHYALILLKKRKPNEFMAYAKRVANADGAGCASFLSFGTGRYTSLDSGEVTSFLFDKTGVAEVVELAKIDGLLTAARADGSFFELPEDCQLVAAAFCVANEDDARNEVSAEEAGRFLARWRRNARRA</sequence>
<evidence type="ECO:0000259" key="1">
    <source>
        <dbReference type="Pfam" id="PF07693"/>
    </source>
</evidence>
<name>A0A174MVS6_9ACTN</name>
<dbReference type="PANTHER" id="PTHR22674:SF6">
    <property type="entry name" value="NTPASE KAP FAMILY P-LOOP DOMAIN-CONTAINING PROTEIN 1"/>
    <property type="match status" value="1"/>
</dbReference>
<dbReference type="PANTHER" id="PTHR22674">
    <property type="entry name" value="NTPASE, KAP FAMILY P-LOOP DOMAIN-CONTAINING 1"/>
    <property type="match status" value="1"/>
</dbReference>
<protein>
    <submittedName>
        <fullName evidence="2">Predicted P-loop ATPase</fullName>
    </submittedName>
</protein>
<dbReference type="Pfam" id="PF07693">
    <property type="entry name" value="KAP_NTPase"/>
    <property type="match status" value="1"/>
</dbReference>
<accession>A0A174MVS6</accession>
<dbReference type="SUPFAM" id="SSF52540">
    <property type="entry name" value="P-loop containing nucleoside triphosphate hydrolases"/>
    <property type="match status" value="1"/>
</dbReference>
<proteinExistence type="predicted"/>
<dbReference type="RefSeq" id="WP_172674641.1">
    <property type="nucleotide sequence ID" value="NZ_CABIXX010000059.1"/>
</dbReference>
<dbReference type="EMBL" id="CZAQ01000059">
    <property type="protein sequence ID" value="CUP40413.1"/>
    <property type="molecule type" value="Genomic_DNA"/>
</dbReference>
<dbReference type="InterPro" id="IPR052754">
    <property type="entry name" value="NTPase_KAP_P-loop"/>
</dbReference>
<evidence type="ECO:0000313" key="3">
    <source>
        <dbReference type="Proteomes" id="UP000095454"/>
    </source>
</evidence>
<evidence type="ECO:0000313" key="2">
    <source>
        <dbReference type="EMBL" id="CUP40413.1"/>
    </source>
</evidence>
<reference evidence="2 3" key="1">
    <citation type="submission" date="2015-09" db="EMBL/GenBank/DDBJ databases">
        <authorList>
            <consortium name="Pathogen Informatics"/>
        </authorList>
    </citation>
    <scope>NUCLEOTIDE SEQUENCE [LARGE SCALE GENOMIC DNA]</scope>
    <source>
        <strain evidence="2 3">2789STDY5834902</strain>
    </source>
</reference>